<feature type="compositionally biased region" description="Basic and acidic residues" evidence="1">
    <location>
        <begin position="23"/>
        <end position="44"/>
    </location>
</feature>
<dbReference type="AlphaFoldDB" id="A0A2H2Z3P1"/>
<comment type="caution">
    <text evidence="2">The sequence shown here is derived from an EMBL/GenBank/DDBJ whole genome shotgun (WGS) entry which is preliminary data.</text>
</comment>
<organism evidence="2 3">
    <name type="scientific">Trichoderma parareesei</name>
    <name type="common">Filamentous fungus</name>
    <dbReference type="NCBI Taxonomy" id="858221"/>
    <lineage>
        <taxon>Eukaryota</taxon>
        <taxon>Fungi</taxon>
        <taxon>Dikarya</taxon>
        <taxon>Ascomycota</taxon>
        <taxon>Pezizomycotina</taxon>
        <taxon>Sordariomycetes</taxon>
        <taxon>Hypocreomycetidae</taxon>
        <taxon>Hypocreales</taxon>
        <taxon>Hypocreaceae</taxon>
        <taxon>Trichoderma</taxon>
    </lineage>
</organism>
<feature type="compositionally biased region" description="Basic residues" evidence="1">
    <location>
        <begin position="204"/>
        <end position="214"/>
    </location>
</feature>
<reference evidence="2 3" key="1">
    <citation type="journal article" date="2015" name="Genome Announc.">
        <title>Genome sequence and annotation of Trichoderma parareesei, the ancestor of the cellulase producer Trichoderma reesei.</title>
        <authorList>
            <person name="Yang D."/>
            <person name="Pomraning K."/>
            <person name="Kopchinskiy A."/>
            <person name="Karimi Aghcheh R."/>
            <person name="Atanasova L."/>
            <person name="Chenthamara K."/>
            <person name="Baker S.E."/>
            <person name="Zhang R."/>
            <person name="Shen Q."/>
            <person name="Freitag M."/>
            <person name="Kubicek C.P."/>
            <person name="Druzhinina I.S."/>
        </authorList>
    </citation>
    <scope>NUCLEOTIDE SEQUENCE [LARGE SCALE GENOMIC DNA]</scope>
    <source>
        <strain evidence="2 3">CBS 125925</strain>
    </source>
</reference>
<proteinExistence type="predicted"/>
<feature type="compositionally biased region" description="Low complexity" evidence="1">
    <location>
        <begin position="93"/>
        <end position="105"/>
    </location>
</feature>
<dbReference type="Proteomes" id="UP000219286">
    <property type="component" value="Unassembled WGS sequence"/>
</dbReference>
<keyword evidence="3" id="KW-1185">Reference proteome</keyword>
<feature type="region of interest" description="Disordered" evidence="1">
    <location>
        <begin position="154"/>
        <end position="289"/>
    </location>
</feature>
<sequence length="289" mass="32657">MSKRKSSDPLPPPKRARLTQPHDMLDSKPSLTKDARREKRKRSEPLSTNSHEGPKPKRPRTSAGSSDATTISLDISTEPWPSIEDVSEEEEVPTFTSEETAASRESSFDRWPSIPYEPKPSEEMDQTVLAFQIAGESAMAGYVCEYEYIDMLLQGSMPSPEPSDGDAGEREAFRRTIVDEIIPPARHSTLKPRATPSPKLSKASPRRRRSVTPHRRTEECSSLPSCEEEPEQQGRKNKKNNRRQRQKETPSPAMEKFLQSKRSSRRAPAGQLWCLDDKGRACDIQSSRR</sequence>
<feature type="region of interest" description="Disordered" evidence="1">
    <location>
        <begin position="1"/>
        <end position="123"/>
    </location>
</feature>
<feature type="compositionally biased region" description="Polar residues" evidence="1">
    <location>
        <begin position="62"/>
        <end position="75"/>
    </location>
</feature>
<accession>A0A2H2Z3P1</accession>
<evidence type="ECO:0000256" key="1">
    <source>
        <dbReference type="SAM" id="MobiDB-lite"/>
    </source>
</evidence>
<name>A0A2H2Z3P1_TRIPA</name>
<gene>
    <name evidence="2" type="ORF">A9Z42_0014900</name>
</gene>
<feature type="compositionally biased region" description="Basic and acidic residues" evidence="1">
    <location>
        <begin position="167"/>
        <end position="178"/>
    </location>
</feature>
<dbReference type="EMBL" id="LFMI01000180">
    <property type="protein sequence ID" value="OTA01168.1"/>
    <property type="molecule type" value="Genomic_DNA"/>
</dbReference>
<feature type="compositionally biased region" description="Basic residues" evidence="1">
    <location>
        <begin position="235"/>
        <end position="245"/>
    </location>
</feature>
<evidence type="ECO:0000313" key="3">
    <source>
        <dbReference type="Proteomes" id="UP000219286"/>
    </source>
</evidence>
<protein>
    <submittedName>
        <fullName evidence="2">Uncharacterized protein</fullName>
    </submittedName>
</protein>
<evidence type="ECO:0000313" key="2">
    <source>
        <dbReference type="EMBL" id="OTA01168.1"/>
    </source>
</evidence>
<dbReference type="OrthoDB" id="4899299at2759"/>